<evidence type="ECO:0000313" key="4">
    <source>
        <dbReference type="Proteomes" id="UP000694545"/>
    </source>
</evidence>
<name>A0A8D2IXQ8_VARKO</name>
<organism evidence="3 4">
    <name type="scientific">Varanus komodoensis</name>
    <name type="common">Komodo dragon</name>
    <dbReference type="NCBI Taxonomy" id="61221"/>
    <lineage>
        <taxon>Eukaryota</taxon>
        <taxon>Metazoa</taxon>
        <taxon>Chordata</taxon>
        <taxon>Craniata</taxon>
        <taxon>Vertebrata</taxon>
        <taxon>Euteleostomi</taxon>
        <taxon>Lepidosauria</taxon>
        <taxon>Squamata</taxon>
        <taxon>Bifurcata</taxon>
        <taxon>Unidentata</taxon>
        <taxon>Episquamata</taxon>
        <taxon>Toxicofera</taxon>
        <taxon>Anguimorpha</taxon>
        <taxon>Paleoanguimorpha</taxon>
        <taxon>Varanoidea</taxon>
        <taxon>Varanidae</taxon>
        <taxon>Varanus</taxon>
    </lineage>
</organism>
<evidence type="ECO:0000313" key="3">
    <source>
        <dbReference type="Ensembl" id="ENSVKKP00000007363.1"/>
    </source>
</evidence>
<protein>
    <recommendedName>
        <fullName evidence="2">Cytochrome b5 heme-binding domain-containing protein</fullName>
    </recommendedName>
</protein>
<dbReference type="SMART" id="SM01117">
    <property type="entry name" value="Cyt-b5"/>
    <property type="match status" value="1"/>
</dbReference>
<feature type="compositionally biased region" description="Pro residues" evidence="1">
    <location>
        <begin position="115"/>
        <end position="127"/>
    </location>
</feature>
<dbReference type="AlphaFoldDB" id="A0A8D2IXQ8"/>
<proteinExistence type="predicted"/>
<dbReference type="Ensembl" id="ENSVKKT00000007557.1">
    <property type="protein sequence ID" value="ENSVKKP00000007363.1"/>
    <property type="gene ID" value="ENSVKKG00000005296.1"/>
</dbReference>
<accession>A0A8D2IXQ8</accession>
<reference evidence="3" key="1">
    <citation type="submission" date="2025-08" db="UniProtKB">
        <authorList>
            <consortium name="Ensembl"/>
        </authorList>
    </citation>
    <scope>IDENTIFICATION</scope>
</reference>
<feature type="compositionally biased region" description="Polar residues" evidence="1">
    <location>
        <begin position="104"/>
        <end position="114"/>
    </location>
</feature>
<dbReference type="PANTHER" id="PTHR19353:SF86">
    <property type="entry name" value="CYTOCHROME B5 HEME-BINDING DOMAIN-CONTAINING PROTEIN"/>
    <property type="match status" value="1"/>
</dbReference>
<reference evidence="3" key="2">
    <citation type="submission" date="2025-09" db="UniProtKB">
        <authorList>
            <consortium name="Ensembl"/>
        </authorList>
    </citation>
    <scope>IDENTIFICATION</scope>
</reference>
<dbReference type="SUPFAM" id="SSF55856">
    <property type="entry name" value="Cytochrome b5-like heme/steroid binding domain"/>
    <property type="match status" value="1"/>
</dbReference>
<evidence type="ECO:0000256" key="1">
    <source>
        <dbReference type="SAM" id="MobiDB-lite"/>
    </source>
</evidence>
<sequence>GEPDPSVEKPEPGSDVPRLFTWEEVGLHSGVSNSKQDRWLVIDRKVYDISQFYRQHPGGTRVLSHYSGQDATDAFRAFHKNEDLVKKYLRLLQIGELAPDQPSCEPTKNVSFPHNTPPPPPPPHLCM</sequence>
<keyword evidence="4" id="KW-1185">Reference proteome</keyword>
<dbReference type="InterPro" id="IPR001199">
    <property type="entry name" value="Cyt_B5-like_heme/steroid-bd"/>
</dbReference>
<dbReference type="PROSITE" id="PS50255">
    <property type="entry name" value="CYTOCHROME_B5_2"/>
    <property type="match status" value="1"/>
</dbReference>
<dbReference type="OMA" id="EPSCESN"/>
<dbReference type="Proteomes" id="UP000694545">
    <property type="component" value="Unplaced"/>
</dbReference>
<feature type="region of interest" description="Disordered" evidence="1">
    <location>
        <begin position="99"/>
        <end position="127"/>
    </location>
</feature>
<dbReference type="GO" id="GO:0016717">
    <property type="term" value="F:oxidoreductase activity, acting on paired donors, with oxidation of a pair of donors resulting in the reduction of molecular oxygen to two molecules of water"/>
    <property type="evidence" value="ECO:0007669"/>
    <property type="project" value="TreeGrafter"/>
</dbReference>
<dbReference type="InterPro" id="IPR036400">
    <property type="entry name" value="Cyt_B5-like_heme/steroid_sf"/>
</dbReference>
<dbReference type="GO" id="GO:0016020">
    <property type="term" value="C:membrane"/>
    <property type="evidence" value="ECO:0007669"/>
    <property type="project" value="TreeGrafter"/>
</dbReference>
<dbReference type="InterPro" id="IPR012171">
    <property type="entry name" value="Fatty_acid_desaturase"/>
</dbReference>
<feature type="domain" description="Cytochrome b5 heme-binding" evidence="2">
    <location>
        <begin position="17"/>
        <end position="98"/>
    </location>
</feature>
<dbReference type="PANTHER" id="PTHR19353">
    <property type="entry name" value="FATTY ACID DESATURASE 2"/>
    <property type="match status" value="1"/>
</dbReference>
<dbReference type="GO" id="GO:0006629">
    <property type="term" value="P:lipid metabolic process"/>
    <property type="evidence" value="ECO:0007669"/>
    <property type="project" value="TreeGrafter"/>
</dbReference>
<dbReference type="Gene3D" id="3.10.120.10">
    <property type="entry name" value="Cytochrome b5-like heme/steroid binding domain"/>
    <property type="match status" value="1"/>
</dbReference>
<dbReference type="Pfam" id="PF00173">
    <property type="entry name" value="Cyt-b5"/>
    <property type="match status" value="1"/>
</dbReference>
<evidence type="ECO:0000259" key="2">
    <source>
        <dbReference type="PROSITE" id="PS50255"/>
    </source>
</evidence>
<dbReference type="PRINTS" id="PR00363">
    <property type="entry name" value="CYTOCHROMEB5"/>
</dbReference>